<dbReference type="InterPro" id="IPR008949">
    <property type="entry name" value="Isoprenoid_synthase_dom_sf"/>
</dbReference>
<dbReference type="OrthoDB" id="1877784at2759"/>
<dbReference type="GO" id="GO:0000287">
    <property type="term" value="F:magnesium ion binding"/>
    <property type="evidence" value="ECO:0007669"/>
    <property type="project" value="InterPro"/>
</dbReference>
<dbReference type="InterPro" id="IPR050148">
    <property type="entry name" value="Terpene_synthase-like"/>
</dbReference>
<evidence type="ECO:0000256" key="3">
    <source>
        <dbReference type="ARBA" id="ARBA00023239"/>
    </source>
</evidence>
<dbReference type="PANTHER" id="PTHR31225">
    <property type="entry name" value="OS04G0344100 PROTEIN-RELATED"/>
    <property type="match status" value="1"/>
</dbReference>
<comment type="caution">
    <text evidence="5">The sequence shown here is derived from an EMBL/GenBank/DDBJ whole genome shotgun (WGS) entry which is preliminary data.</text>
</comment>
<dbReference type="SUPFAM" id="SSF48576">
    <property type="entry name" value="Terpenoid synthases"/>
    <property type="match status" value="1"/>
</dbReference>
<evidence type="ECO:0000256" key="2">
    <source>
        <dbReference type="ARBA" id="ARBA00022842"/>
    </source>
</evidence>
<dbReference type="Gene3D" id="1.10.600.10">
    <property type="entry name" value="Farnesyl Diphosphate Synthase"/>
    <property type="match status" value="1"/>
</dbReference>
<dbReference type="InterPro" id="IPR005630">
    <property type="entry name" value="Terpene_synthase_metal-bd"/>
</dbReference>
<reference evidence="6" key="1">
    <citation type="journal article" date="2018" name="Gigascience">
        <title>Genome assembly of the Pink Ipe (Handroanthus impetiginosus, Bignoniaceae), a highly valued, ecologically keystone Neotropical timber forest tree.</title>
        <authorList>
            <person name="Silva-Junior O.B."/>
            <person name="Grattapaglia D."/>
            <person name="Novaes E."/>
            <person name="Collevatti R.G."/>
        </authorList>
    </citation>
    <scope>NUCLEOTIDE SEQUENCE [LARGE SCALE GENOMIC DNA]</scope>
    <source>
        <strain evidence="6">cv. UFG-1</strain>
    </source>
</reference>
<dbReference type="EMBL" id="NKXS01006153">
    <property type="protein sequence ID" value="PIN01946.1"/>
    <property type="molecule type" value="Genomic_DNA"/>
</dbReference>
<evidence type="ECO:0000256" key="1">
    <source>
        <dbReference type="ARBA" id="ARBA00022723"/>
    </source>
</evidence>
<accession>A0A2G9G9K1</accession>
<name>A0A2G9G9K1_9LAMI</name>
<dbReference type="STRING" id="429701.A0A2G9G9K1"/>
<dbReference type="Pfam" id="PF03936">
    <property type="entry name" value="Terpene_synth_C"/>
    <property type="match status" value="1"/>
</dbReference>
<feature type="domain" description="Terpene synthase metal-binding" evidence="4">
    <location>
        <begin position="1"/>
        <end position="163"/>
    </location>
</feature>
<proteinExistence type="predicted"/>
<dbReference type="Proteomes" id="UP000231279">
    <property type="component" value="Unassembled WGS sequence"/>
</dbReference>
<evidence type="ECO:0000313" key="6">
    <source>
        <dbReference type="Proteomes" id="UP000231279"/>
    </source>
</evidence>
<evidence type="ECO:0000313" key="5">
    <source>
        <dbReference type="EMBL" id="PIN01946.1"/>
    </source>
</evidence>
<keyword evidence="6" id="KW-1185">Reference proteome</keyword>
<dbReference type="GO" id="GO:0016114">
    <property type="term" value="P:terpenoid biosynthetic process"/>
    <property type="evidence" value="ECO:0007669"/>
    <property type="project" value="InterPro"/>
</dbReference>
<evidence type="ECO:0000259" key="4">
    <source>
        <dbReference type="Pfam" id="PF03936"/>
    </source>
</evidence>
<dbReference type="AlphaFoldDB" id="A0A2G9G9K1"/>
<keyword evidence="3 5" id="KW-0456">Lyase</keyword>
<dbReference type="PANTHER" id="PTHR31225:SF93">
    <property type="entry name" value="ALPHA-HUMULENE_(-)-(E)-BETA-CARYOPHYLLENE SYNTHASE"/>
    <property type="match status" value="1"/>
</dbReference>
<sequence length="221" mass="25714">MDKLPDYMKICYKALLDLYDQYEEELRQYGRSFAVYYAKATMKEIARSYNMEAKWFFEGHMPSFADYMADGNISSGNYLLVSTSYVGMNSATKEAFDWLMKQPKIQVASATIGRIINDIASCEFEKERGQVVTCIECYINEYGVSKEEAMKEFSNMVENAWKDINEEFVKENHVPMEIIKRILNFARVIDVIYKHYEDGYTIPEKVLKPHIIALLVDSIKV</sequence>
<protein>
    <submittedName>
        <fullName evidence="5">Vetispiradiene synthase</fullName>
        <ecNumber evidence="5">4.2.3.21</ecNumber>
    </submittedName>
</protein>
<dbReference type="GO" id="GO:0034003">
    <property type="term" value="F:vetispiradiene synthase activity"/>
    <property type="evidence" value="ECO:0007669"/>
    <property type="project" value="UniProtKB-EC"/>
</dbReference>
<dbReference type="EC" id="4.2.3.21" evidence="5"/>
<organism evidence="5 6">
    <name type="scientific">Handroanthus impetiginosus</name>
    <dbReference type="NCBI Taxonomy" id="429701"/>
    <lineage>
        <taxon>Eukaryota</taxon>
        <taxon>Viridiplantae</taxon>
        <taxon>Streptophyta</taxon>
        <taxon>Embryophyta</taxon>
        <taxon>Tracheophyta</taxon>
        <taxon>Spermatophyta</taxon>
        <taxon>Magnoliopsida</taxon>
        <taxon>eudicotyledons</taxon>
        <taxon>Gunneridae</taxon>
        <taxon>Pentapetalae</taxon>
        <taxon>asterids</taxon>
        <taxon>lamiids</taxon>
        <taxon>Lamiales</taxon>
        <taxon>Bignoniaceae</taxon>
        <taxon>Crescentiina</taxon>
        <taxon>Tabebuia alliance</taxon>
        <taxon>Handroanthus</taxon>
    </lineage>
</organism>
<keyword evidence="1" id="KW-0479">Metal-binding</keyword>
<keyword evidence="2" id="KW-0460">Magnesium</keyword>
<gene>
    <name evidence="5" type="ORF">CDL12_25541</name>
</gene>